<sequence>MGLLLLQLHVLGKVECTKQTFGIAAIDNYVCVSSSHRSLGGIISYDYDNRQQKFTNPAKSPNRLISNGTAEYKTVHGVAVLSSAEKTSKLVFTDVGAQKVKCVLLGENVLTVEVLSSTGTRVPLHSTQKQLDFLPFSTIPTISKPEKDSKVTRRQLAEMRKLREEFGQSVRQVTVRNKSTKDNPGTLPINCYFAKPSEPQPVDLDNLLSMASASEEEGPVAPSSSNLFCKDAFVEIKPKYQPSQLPEAPFFLGKCKNNVKASARKLTVPIYTQDQILPFNFVDAQLQCQIKISDILHKAENVRIEDDVVALDEDEYSSCVIDCLDYGDQTTNSTRVS</sequence>
<accession>A0A2B4SX06</accession>
<keyword evidence="3" id="KW-1185">Reference proteome</keyword>
<evidence type="ECO:0000313" key="2">
    <source>
        <dbReference type="EMBL" id="PFX33866.1"/>
    </source>
</evidence>
<dbReference type="AlphaFoldDB" id="A0A2B4SX06"/>
<dbReference type="Proteomes" id="UP000225706">
    <property type="component" value="Unassembled WGS sequence"/>
</dbReference>
<name>A0A2B4SX06_STYPI</name>
<protein>
    <submittedName>
        <fullName evidence="2">Uncharacterized protein</fullName>
    </submittedName>
</protein>
<proteinExistence type="predicted"/>
<feature type="chain" id="PRO_5012066730" evidence="1">
    <location>
        <begin position="17"/>
        <end position="337"/>
    </location>
</feature>
<evidence type="ECO:0000313" key="3">
    <source>
        <dbReference type="Proteomes" id="UP000225706"/>
    </source>
</evidence>
<organism evidence="2 3">
    <name type="scientific">Stylophora pistillata</name>
    <name type="common">Smooth cauliflower coral</name>
    <dbReference type="NCBI Taxonomy" id="50429"/>
    <lineage>
        <taxon>Eukaryota</taxon>
        <taxon>Metazoa</taxon>
        <taxon>Cnidaria</taxon>
        <taxon>Anthozoa</taxon>
        <taxon>Hexacorallia</taxon>
        <taxon>Scleractinia</taxon>
        <taxon>Astrocoeniina</taxon>
        <taxon>Pocilloporidae</taxon>
        <taxon>Stylophora</taxon>
    </lineage>
</organism>
<comment type="caution">
    <text evidence="2">The sequence shown here is derived from an EMBL/GenBank/DDBJ whole genome shotgun (WGS) entry which is preliminary data.</text>
</comment>
<gene>
    <name evidence="2" type="ORF">AWC38_SpisGene1226</name>
</gene>
<feature type="signal peptide" evidence="1">
    <location>
        <begin position="1"/>
        <end position="16"/>
    </location>
</feature>
<reference evidence="3" key="1">
    <citation type="journal article" date="2017" name="bioRxiv">
        <title>Comparative analysis of the genomes of Stylophora pistillata and Acropora digitifera provides evidence for extensive differences between species of corals.</title>
        <authorList>
            <person name="Voolstra C.R."/>
            <person name="Li Y."/>
            <person name="Liew Y.J."/>
            <person name="Baumgarten S."/>
            <person name="Zoccola D."/>
            <person name="Flot J.-F."/>
            <person name="Tambutte S."/>
            <person name="Allemand D."/>
            <person name="Aranda M."/>
        </authorList>
    </citation>
    <scope>NUCLEOTIDE SEQUENCE [LARGE SCALE GENOMIC DNA]</scope>
</reference>
<evidence type="ECO:0000256" key="1">
    <source>
        <dbReference type="SAM" id="SignalP"/>
    </source>
</evidence>
<keyword evidence="1" id="KW-0732">Signal</keyword>
<dbReference type="EMBL" id="LSMT01000008">
    <property type="protein sequence ID" value="PFX33866.1"/>
    <property type="molecule type" value="Genomic_DNA"/>
</dbReference>